<proteinExistence type="predicted"/>
<comment type="caution">
    <text evidence="2">The sequence shown here is derived from an EMBL/GenBank/DDBJ whole genome shotgun (WGS) entry which is preliminary data.</text>
</comment>
<evidence type="ECO:0000313" key="2">
    <source>
        <dbReference type="EMBL" id="MCP2350440.1"/>
    </source>
</evidence>
<protein>
    <submittedName>
        <fullName evidence="2">Uncharacterized protein</fullName>
    </submittedName>
</protein>
<gene>
    <name evidence="2" type="ORF">HD595_006562</name>
</gene>
<reference evidence="2 3" key="1">
    <citation type="submission" date="2022-06" db="EMBL/GenBank/DDBJ databases">
        <title>Sequencing the genomes of 1000 actinobacteria strains.</title>
        <authorList>
            <person name="Klenk H.-P."/>
        </authorList>
    </citation>
    <scope>NUCLEOTIDE SEQUENCE [LARGE SCALE GENOMIC DNA]</scope>
    <source>
        <strain evidence="2 3">DSM 44170</strain>
    </source>
</reference>
<evidence type="ECO:0000256" key="1">
    <source>
        <dbReference type="SAM" id="Phobius"/>
    </source>
</evidence>
<keyword evidence="3" id="KW-1185">Reference proteome</keyword>
<sequence length="111" mass="12717">MYPQHALPGPQVVTSLDAAQQLQRELIHLNISSDVHDGYGIALISVWVGLIVWCHHDAFWWRTGWEPGRKRAVYAWHPLSEPERAARRVALRYAELRRSHPHSGLIADVQP</sequence>
<name>A0ABT1K911_9ACTN</name>
<keyword evidence="1" id="KW-1133">Transmembrane helix</keyword>
<organism evidence="2 3">
    <name type="scientific">Nonomuraea roseoviolacea subsp. carminata</name>
    <dbReference type="NCBI Taxonomy" id="160689"/>
    <lineage>
        <taxon>Bacteria</taxon>
        <taxon>Bacillati</taxon>
        <taxon>Actinomycetota</taxon>
        <taxon>Actinomycetes</taxon>
        <taxon>Streptosporangiales</taxon>
        <taxon>Streptosporangiaceae</taxon>
        <taxon>Nonomuraea</taxon>
    </lineage>
</organism>
<evidence type="ECO:0000313" key="3">
    <source>
        <dbReference type="Proteomes" id="UP001320766"/>
    </source>
</evidence>
<dbReference type="EMBL" id="JAMZEC010000001">
    <property type="protein sequence ID" value="MCP2350440.1"/>
    <property type="molecule type" value="Genomic_DNA"/>
</dbReference>
<keyword evidence="1" id="KW-0472">Membrane</keyword>
<dbReference type="Proteomes" id="UP001320766">
    <property type="component" value="Unassembled WGS sequence"/>
</dbReference>
<feature type="transmembrane region" description="Helical" evidence="1">
    <location>
        <begin position="39"/>
        <end position="61"/>
    </location>
</feature>
<accession>A0ABT1K911</accession>
<keyword evidence="1" id="KW-0812">Transmembrane</keyword>